<evidence type="ECO:0000256" key="10">
    <source>
        <dbReference type="ARBA" id="ARBA00022737"/>
    </source>
</evidence>
<keyword evidence="9 20" id="KW-0732">Signal</keyword>
<feature type="binding site" evidence="18">
    <location>
        <position position="1060"/>
    </location>
    <ligand>
        <name>ATP</name>
        <dbReference type="ChEBI" id="CHEBI:30616"/>
    </ligand>
</feature>
<dbReference type="GO" id="GO:0005524">
    <property type="term" value="F:ATP binding"/>
    <property type="evidence" value="ECO:0007669"/>
    <property type="project" value="UniProtKB-UniRule"/>
</dbReference>
<evidence type="ECO:0000256" key="13">
    <source>
        <dbReference type="ARBA" id="ARBA00022840"/>
    </source>
</evidence>
<dbReference type="PROSITE" id="PS00107">
    <property type="entry name" value="PROTEIN_KINASE_ATP"/>
    <property type="match status" value="1"/>
</dbReference>
<gene>
    <name evidence="22" type="primary">GSO1</name>
    <name evidence="22" type="ORF">MA16_Dca005510</name>
</gene>
<dbReference type="SMART" id="SM00369">
    <property type="entry name" value="LRR_TYP"/>
    <property type="match status" value="12"/>
</dbReference>
<keyword evidence="8 19" id="KW-0812">Transmembrane</keyword>
<evidence type="ECO:0000256" key="12">
    <source>
        <dbReference type="ARBA" id="ARBA00022777"/>
    </source>
</evidence>
<evidence type="ECO:0000313" key="23">
    <source>
        <dbReference type="Proteomes" id="UP000233837"/>
    </source>
</evidence>
<dbReference type="GO" id="GO:0033612">
    <property type="term" value="F:receptor serine/threonine kinase binding"/>
    <property type="evidence" value="ECO:0007669"/>
    <property type="project" value="TreeGrafter"/>
</dbReference>
<keyword evidence="4" id="KW-1003">Cell membrane</keyword>
<evidence type="ECO:0000256" key="19">
    <source>
        <dbReference type="SAM" id="Phobius"/>
    </source>
</evidence>
<dbReference type="GO" id="GO:0005886">
    <property type="term" value="C:plasma membrane"/>
    <property type="evidence" value="ECO:0007669"/>
    <property type="project" value="UniProtKB-SubCell"/>
</dbReference>
<dbReference type="InterPro" id="IPR055414">
    <property type="entry name" value="LRR_R13L4/SHOC2-like"/>
</dbReference>
<evidence type="ECO:0000256" key="6">
    <source>
        <dbReference type="ARBA" id="ARBA00022614"/>
    </source>
</evidence>
<accession>A0A2I0X3L8</accession>
<dbReference type="InterPro" id="IPR050647">
    <property type="entry name" value="Plant_LRR-RLKs"/>
</dbReference>
<reference evidence="22 23" key="2">
    <citation type="journal article" date="2017" name="Nature">
        <title>The Apostasia genome and the evolution of orchids.</title>
        <authorList>
            <person name="Zhang G.Q."/>
            <person name="Liu K.W."/>
            <person name="Li Z."/>
            <person name="Lohaus R."/>
            <person name="Hsiao Y.Y."/>
            <person name="Niu S.C."/>
            <person name="Wang J.Y."/>
            <person name="Lin Y.C."/>
            <person name="Xu Q."/>
            <person name="Chen L.J."/>
            <person name="Yoshida K."/>
            <person name="Fujiwara S."/>
            <person name="Wang Z.W."/>
            <person name="Zhang Y.Q."/>
            <person name="Mitsuda N."/>
            <person name="Wang M."/>
            <person name="Liu G.H."/>
            <person name="Pecoraro L."/>
            <person name="Huang H.X."/>
            <person name="Xiao X.J."/>
            <person name="Lin M."/>
            <person name="Wu X.Y."/>
            <person name="Wu W.L."/>
            <person name="Chen Y.Y."/>
            <person name="Chang S.B."/>
            <person name="Sakamoto S."/>
            <person name="Ohme-Takagi M."/>
            <person name="Yagi M."/>
            <person name="Zeng S.J."/>
            <person name="Shen C.Y."/>
            <person name="Yeh C.M."/>
            <person name="Luo Y.B."/>
            <person name="Tsai W.C."/>
            <person name="Van de Peer Y."/>
            <person name="Liu Z.J."/>
        </authorList>
    </citation>
    <scope>NUCLEOTIDE SEQUENCE [LARGE SCALE GENOMIC DNA]</scope>
    <source>
        <tissue evidence="22">The whole plant</tissue>
    </source>
</reference>
<dbReference type="InterPro" id="IPR011009">
    <property type="entry name" value="Kinase-like_dom_sf"/>
</dbReference>
<dbReference type="PANTHER" id="PTHR48056">
    <property type="entry name" value="LRR RECEPTOR-LIKE SERINE/THREONINE-PROTEIN KINASE-RELATED"/>
    <property type="match status" value="1"/>
</dbReference>
<evidence type="ECO:0000256" key="1">
    <source>
        <dbReference type="ARBA" id="ARBA00004162"/>
    </source>
</evidence>
<feature type="chain" id="PRO_5014196092" evidence="20">
    <location>
        <begin position="21"/>
        <end position="1344"/>
    </location>
</feature>
<dbReference type="FunFam" id="3.80.10.10:FF:000111">
    <property type="entry name" value="LRR receptor-like serine/threonine-protein kinase ERECTA"/>
    <property type="match status" value="1"/>
</dbReference>
<evidence type="ECO:0000256" key="2">
    <source>
        <dbReference type="ARBA" id="ARBA00008684"/>
    </source>
</evidence>
<comment type="similarity">
    <text evidence="3">Belongs to the RLP family.</text>
</comment>
<evidence type="ECO:0000256" key="9">
    <source>
        <dbReference type="ARBA" id="ARBA00022729"/>
    </source>
</evidence>
<keyword evidence="13 18" id="KW-0067">ATP-binding</keyword>
<evidence type="ECO:0000256" key="18">
    <source>
        <dbReference type="PROSITE-ProRule" id="PRU10141"/>
    </source>
</evidence>
<keyword evidence="12 22" id="KW-0418">Kinase</keyword>
<dbReference type="SUPFAM" id="SSF52058">
    <property type="entry name" value="L domain-like"/>
    <property type="match status" value="3"/>
</dbReference>
<proteinExistence type="inferred from homology"/>
<evidence type="ECO:0000259" key="21">
    <source>
        <dbReference type="PROSITE" id="PS50011"/>
    </source>
</evidence>
<name>A0A2I0X3L8_9ASPA</name>
<feature type="transmembrane region" description="Helical" evidence="19">
    <location>
        <begin position="970"/>
        <end position="988"/>
    </location>
</feature>
<sequence>MASLPLFLITILAAVAAITAVTNVADEKSIMIAIKNSFHIPSASNAVFLSWSPSAASPCNFSGVSCTTDGFVSSVDLTGLGISGTIPFSLLCSLPSLSSLKLGSNRFSGTISTALLNCSSLLHLDLAFNSLVLSVPDLSPLASLRVLNLTQNLLSGLFPWTSLANLTAIESLCLGDNFLSGEIPQEITKLKNLWQLELYNNSFTGKIPVGFGNLSNLAFFDASMNNLTGDLSELRHLSELVSLQLYFNNFYGEIPQELGEFRKLVNLSLYSNQLTGRIPTKLGSWAEFNFIDVSTNFLTGPIPPDMCRMGTMKKLLLLENQLSGEIPATYANCSSLIRFRVSNNSLSGEVPAGIWGLPIVNIIDLAANKFEGRITKDIGMAKSLFQLCISGNQISGDIPTEISDASSLVKIDASSNQLNGQIPSSIGKLKSLSSLNLDNNQLSGKIPNTIGSCSALNSITLTGNSLSGPIPSSIGFLPNLNTLNLSSNRLSGAIPASLSSLKLSSLDLSNNLLTGEVPHEHQNIVEIDFSSWSLIGTIPSTICTSLPLVRALRLGFNNLHGDLPADLLNCSHLEELNLTHSGIGGTIPDLSPLHTLRILDLSDNLFCGEFPLSITNLTNLEVVNFNQNPGFNIWKLPEAITKLKKLNTMILSTTYMRGEVPAWIGNMTWLTDLELSGNLLVGRIPTTIGRMKNLQFLELYYNLLEGEIPKELGNLSRLIDIDLSSNRLIGRIPESLCWLPEIKVLQLYNNSLTGPISPVLGNSTSLTMISLYKNFLSGELPPTLGKFSKLMVLDISENNFSGMLPRETCAAGMLLYFLVLNNQFSGQIPLEISWATNLVKIDLSNNLFYGSIPPEIGYLRQLNQLSLQGNKLNSSIPGSISNLKSLHVLNLSNNFLTGEIPNSLCNLLPISLDFSNNHLFGPIPLPLINEGLIHGISGNPSLCIPIHLIHTEPILPLCPQPKLRRRLKNIWFISFSTILSMFTILLLVKHRSTRKNKNNKQDCLLLSSSFSYDVKSFHKLNFDQHEILTALIDKNIVGLGGSGIVYKIKLTNGEWVAVKKILTRKTKDPSSPQKFHLERELKTEIETLGSIRHINIVKLYCCLSSLNFKLLVYEYMPNGNLWDALHNHCSFLNWPTKHRIALGIAQGLAYLHHDLLFPIVHCDIKSSNILLDAEFEPKIADFGIAKVLQAGAKDSTSINIIAGTYGYLAPEYAYSSKATTKCDVYSFGVVLLELITRKKPIEAEFGGNKDIISWVWSKLAKQEGALEVLDKRLSWSPFKEEMIKMLHVALRCTCNSPALRPSMNKVVQLLIELHTTNLDDNRSSFKANNVASPIKANNNNFGHG</sequence>
<keyword evidence="5" id="KW-0723">Serine/threonine-protein kinase</keyword>
<dbReference type="GO" id="GO:0051707">
    <property type="term" value="P:response to other organism"/>
    <property type="evidence" value="ECO:0007669"/>
    <property type="project" value="UniProtKB-ARBA"/>
</dbReference>
<dbReference type="PROSITE" id="PS50011">
    <property type="entry name" value="PROTEIN_KINASE_DOM"/>
    <property type="match status" value="1"/>
</dbReference>
<keyword evidence="10" id="KW-0677">Repeat</keyword>
<keyword evidence="7" id="KW-0808">Transferase</keyword>
<dbReference type="Proteomes" id="UP000233837">
    <property type="component" value="Unassembled WGS sequence"/>
</dbReference>
<dbReference type="InterPro" id="IPR013210">
    <property type="entry name" value="LRR_N_plant-typ"/>
</dbReference>
<evidence type="ECO:0000256" key="7">
    <source>
        <dbReference type="ARBA" id="ARBA00022679"/>
    </source>
</evidence>
<evidence type="ECO:0000313" key="22">
    <source>
        <dbReference type="EMBL" id="PKU82505.1"/>
    </source>
</evidence>
<organism evidence="22 23">
    <name type="scientific">Dendrobium catenatum</name>
    <dbReference type="NCBI Taxonomy" id="906689"/>
    <lineage>
        <taxon>Eukaryota</taxon>
        <taxon>Viridiplantae</taxon>
        <taxon>Streptophyta</taxon>
        <taxon>Embryophyta</taxon>
        <taxon>Tracheophyta</taxon>
        <taxon>Spermatophyta</taxon>
        <taxon>Magnoliopsida</taxon>
        <taxon>Liliopsida</taxon>
        <taxon>Asparagales</taxon>
        <taxon>Orchidaceae</taxon>
        <taxon>Epidendroideae</taxon>
        <taxon>Malaxideae</taxon>
        <taxon>Dendrobiinae</taxon>
        <taxon>Dendrobium</taxon>
    </lineage>
</organism>
<dbReference type="PANTHER" id="PTHR48056:SF81">
    <property type="entry name" value="RECEPTOR PROTEIN-TYROSINE KINASE CEPR1"/>
    <property type="match status" value="1"/>
</dbReference>
<dbReference type="FunFam" id="3.80.10.10:FF:000095">
    <property type="entry name" value="LRR receptor-like serine/threonine-protein kinase GSO1"/>
    <property type="match status" value="2"/>
</dbReference>
<dbReference type="InterPro" id="IPR000719">
    <property type="entry name" value="Prot_kinase_dom"/>
</dbReference>
<dbReference type="FunFam" id="3.80.10.10:FF:000413">
    <property type="entry name" value="Inactive leucine-rich repeat receptor-like protein kinase"/>
    <property type="match status" value="1"/>
</dbReference>
<evidence type="ECO:0000256" key="20">
    <source>
        <dbReference type="SAM" id="SignalP"/>
    </source>
</evidence>
<evidence type="ECO:0000256" key="14">
    <source>
        <dbReference type="ARBA" id="ARBA00022989"/>
    </source>
</evidence>
<keyword evidence="6" id="KW-0433">Leucine-rich repeat</keyword>
<dbReference type="FunFam" id="3.30.200.20:FF:000530">
    <property type="entry name" value="receptor protein-tyrosine kinase CEPR1"/>
    <property type="match status" value="1"/>
</dbReference>
<dbReference type="Pfam" id="PF00069">
    <property type="entry name" value="Pkinase"/>
    <property type="match status" value="1"/>
</dbReference>
<dbReference type="PROSITE" id="PS51450">
    <property type="entry name" value="LRR"/>
    <property type="match status" value="1"/>
</dbReference>
<dbReference type="Gene3D" id="1.10.510.10">
    <property type="entry name" value="Transferase(Phosphotransferase) domain 1"/>
    <property type="match status" value="1"/>
</dbReference>
<dbReference type="Gene3D" id="3.80.10.10">
    <property type="entry name" value="Ribonuclease Inhibitor"/>
    <property type="match status" value="5"/>
</dbReference>
<evidence type="ECO:0000256" key="17">
    <source>
        <dbReference type="ARBA" id="ARBA00023180"/>
    </source>
</evidence>
<evidence type="ECO:0000256" key="16">
    <source>
        <dbReference type="ARBA" id="ARBA00023170"/>
    </source>
</evidence>
<comment type="similarity">
    <text evidence="2">Belongs to the protein kinase superfamily. Ser/Thr protein kinase family.</text>
</comment>
<dbReference type="GO" id="GO:0004674">
    <property type="term" value="F:protein serine/threonine kinase activity"/>
    <property type="evidence" value="ECO:0007669"/>
    <property type="project" value="UniProtKB-KW"/>
</dbReference>
<feature type="signal peptide" evidence="20">
    <location>
        <begin position="1"/>
        <end position="20"/>
    </location>
</feature>
<comment type="subcellular location">
    <subcellularLocation>
        <location evidence="1">Cell membrane</location>
        <topology evidence="1">Single-pass membrane protein</topology>
    </subcellularLocation>
</comment>
<dbReference type="InterPro" id="IPR008271">
    <property type="entry name" value="Ser/Thr_kinase_AS"/>
</dbReference>
<dbReference type="InterPro" id="IPR003591">
    <property type="entry name" value="Leu-rich_rpt_typical-subtyp"/>
</dbReference>
<dbReference type="SMART" id="SM00220">
    <property type="entry name" value="S_TKc"/>
    <property type="match status" value="1"/>
</dbReference>
<evidence type="ECO:0000256" key="4">
    <source>
        <dbReference type="ARBA" id="ARBA00022475"/>
    </source>
</evidence>
<dbReference type="InterPro" id="IPR032675">
    <property type="entry name" value="LRR_dom_sf"/>
</dbReference>
<evidence type="ECO:0000256" key="15">
    <source>
        <dbReference type="ARBA" id="ARBA00023136"/>
    </source>
</evidence>
<keyword evidence="16 22" id="KW-0675">Receptor</keyword>
<keyword evidence="14 19" id="KW-1133">Transmembrane helix</keyword>
<dbReference type="GO" id="GO:0009791">
    <property type="term" value="P:post-embryonic development"/>
    <property type="evidence" value="ECO:0007669"/>
    <property type="project" value="UniProtKB-ARBA"/>
</dbReference>
<dbReference type="Pfam" id="PF23598">
    <property type="entry name" value="LRR_14"/>
    <property type="match status" value="1"/>
</dbReference>
<evidence type="ECO:0000256" key="11">
    <source>
        <dbReference type="ARBA" id="ARBA00022741"/>
    </source>
</evidence>
<dbReference type="FunFam" id="3.80.10.10:FF:000453">
    <property type="entry name" value="Leucine-rich receptor-like protein kinase family protein"/>
    <property type="match status" value="1"/>
</dbReference>
<dbReference type="PROSITE" id="PS00108">
    <property type="entry name" value="PROTEIN_KINASE_ST"/>
    <property type="match status" value="1"/>
</dbReference>
<keyword evidence="17" id="KW-0325">Glycoprotein</keyword>
<keyword evidence="11 18" id="KW-0547">Nucleotide-binding</keyword>
<dbReference type="InterPro" id="IPR001611">
    <property type="entry name" value="Leu-rich_rpt"/>
</dbReference>
<dbReference type="FunFam" id="3.80.10.10:FF:001021">
    <property type="entry name" value="Leucine-rich receptor-like protein kinase family protein"/>
    <property type="match status" value="1"/>
</dbReference>
<dbReference type="GO" id="GO:0001653">
    <property type="term" value="F:peptide receptor activity"/>
    <property type="evidence" value="ECO:0007669"/>
    <property type="project" value="UniProtKB-ARBA"/>
</dbReference>
<dbReference type="InterPro" id="IPR017441">
    <property type="entry name" value="Protein_kinase_ATP_BS"/>
</dbReference>
<evidence type="ECO:0000256" key="8">
    <source>
        <dbReference type="ARBA" id="ARBA00022692"/>
    </source>
</evidence>
<keyword evidence="23" id="KW-1185">Reference proteome</keyword>
<evidence type="ECO:0000256" key="3">
    <source>
        <dbReference type="ARBA" id="ARBA00009592"/>
    </source>
</evidence>
<dbReference type="SUPFAM" id="SSF56112">
    <property type="entry name" value="Protein kinase-like (PK-like)"/>
    <property type="match status" value="1"/>
</dbReference>
<dbReference type="Pfam" id="PF00560">
    <property type="entry name" value="LRR_1"/>
    <property type="match status" value="8"/>
</dbReference>
<dbReference type="EMBL" id="KZ502191">
    <property type="protein sequence ID" value="PKU82505.1"/>
    <property type="molecule type" value="Genomic_DNA"/>
</dbReference>
<dbReference type="CDD" id="cd14066">
    <property type="entry name" value="STKc_IRAK"/>
    <property type="match status" value="1"/>
</dbReference>
<dbReference type="Gene3D" id="3.30.200.20">
    <property type="entry name" value="Phosphorylase Kinase, domain 1"/>
    <property type="match status" value="1"/>
</dbReference>
<feature type="domain" description="Protein kinase" evidence="21">
    <location>
        <begin position="1031"/>
        <end position="1317"/>
    </location>
</feature>
<protein>
    <submittedName>
        <fullName evidence="22">LRR receptor-like serine/threonine-protein kinase GSO1</fullName>
    </submittedName>
</protein>
<dbReference type="FunFam" id="1.10.510.10:FF:000276">
    <property type="entry name" value="LRR receptor-like serine/threonine-protein kinase RCH1"/>
    <property type="match status" value="1"/>
</dbReference>
<dbReference type="GO" id="GO:0006952">
    <property type="term" value="P:defense response"/>
    <property type="evidence" value="ECO:0007669"/>
    <property type="project" value="UniProtKB-ARBA"/>
</dbReference>
<dbReference type="Pfam" id="PF08263">
    <property type="entry name" value="LRRNT_2"/>
    <property type="match status" value="1"/>
</dbReference>
<reference evidence="22 23" key="1">
    <citation type="journal article" date="2016" name="Sci. Rep.">
        <title>The Dendrobium catenatum Lindl. genome sequence provides insights into polysaccharide synthase, floral development and adaptive evolution.</title>
        <authorList>
            <person name="Zhang G.Q."/>
            <person name="Xu Q."/>
            <person name="Bian C."/>
            <person name="Tsai W.C."/>
            <person name="Yeh C.M."/>
            <person name="Liu K.W."/>
            <person name="Yoshida K."/>
            <person name="Zhang L.S."/>
            <person name="Chang S.B."/>
            <person name="Chen F."/>
            <person name="Shi Y."/>
            <person name="Su Y.Y."/>
            <person name="Zhang Y.Q."/>
            <person name="Chen L.J."/>
            <person name="Yin Y."/>
            <person name="Lin M."/>
            <person name="Huang H."/>
            <person name="Deng H."/>
            <person name="Wang Z.W."/>
            <person name="Zhu S.L."/>
            <person name="Zhao X."/>
            <person name="Deng C."/>
            <person name="Niu S.C."/>
            <person name="Huang J."/>
            <person name="Wang M."/>
            <person name="Liu G.H."/>
            <person name="Yang H.J."/>
            <person name="Xiao X.J."/>
            <person name="Hsiao Y.Y."/>
            <person name="Wu W.L."/>
            <person name="Chen Y.Y."/>
            <person name="Mitsuda N."/>
            <person name="Ohme-Takagi M."/>
            <person name="Luo Y.B."/>
            <person name="Van de Peer Y."/>
            <person name="Liu Z.J."/>
        </authorList>
    </citation>
    <scope>NUCLEOTIDE SEQUENCE [LARGE SCALE GENOMIC DNA]</scope>
    <source>
        <tissue evidence="22">The whole plant</tissue>
    </source>
</reference>
<keyword evidence="15 19" id="KW-0472">Membrane</keyword>
<evidence type="ECO:0000256" key="5">
    <source>
        <dbReference type="ARBA" id="ARBA00022527"/>
    </source>
</evidence>